<dbReference type="PANTHER" id="PTHR38482:SF1">
    <property type="entry name" value="DMT FAMILY PROTEIN"/>
    <property type="match status" value="1"/>
</dbReference>
<dbReference type="InterPro" id="IPR007437">
    <property type="entry name" value="DUF486"/>
</dbReference>
<keyword evidence="1" id="KW-1133">Transmembrane helix</keyword>
<feature type="transmembrane region" description="Helical" evidence="1">
    <location>
        <begin position="38"/>
        <end position="57"/>
    </location>
</feature>
<feature type="transmembrane region" description="Helical" evidence="1">
    <location>
        <begin position="77"/>
        <end position="95"/>
    </location>
</feature>
<keyword evidence="3" id="KW-1185">Reference proteome</keyword>
<evidence type="ECO:0000313" key="3">
    <source>
        <dbReference type="Proteomes" id="UP001354989"/>
    </source>
</evidence>
<gene>
    <name evidence="2" type="ORF">PEPS_07140</name>
</gene>
<feature type="transmembrane region" description="Helical" evidence="1">
    <location>
        <begin position="102"/>
        <end position="119"/>
    </location>
</feature>
<proteinExistence type="predicted"/>
<protein>
    <submittedName>
        <fullName evidence="2">Membrane protein</fullName>
    </submittedName>
</protein>
<name>A0ABM7VCG8_9BACT</name>
<evidence type="ECO:0000313" key="2">
    <source>
        <dbReference type="EMBL" id="BDC98433.1"/>
    </source>
</evidence>
<feature type="transmembrane region" description="Helical" evidence="1">
    <location>
        <begin position="6"/>
        <end position="26"/>
    </location>
</feature>
<dbReference type="Pfam" id="PF04342">
    <property type="entry name" value="DMT_6"/>
    <property type="match status" value="1"/>
</dbReference>
<dbReference type="EMBL" id="AP025292">
    <property type="protein sequence ID" value="BDC98433.1"/>
    <property type="molecule type" value="Genomic_DNA"/>
</dbReference>
<sequence length="121" mass="13944">MLRKGVLTIVAFILASSLMTFAQYGFLKFKWIHRYGPIGVLLFSWVLALFEYMMLLPGNKIGFVDNGGPFNLMHLKVMWEVIGLSVFALFSVFVFKSESFKWNHLVGFGFLVLSVFFIFKK</sequence>
<keyword evidence="1" id="KW-0472">Membrane</keyword>
<dbReference type="PANTHER" id="PTHR38482">
    <property type="entry name" value="DMT FAMILY PROTEIN"/>
    <property type="match status" value="1"/>
</dbReference>
<keyword evidence="1" id="KW-0812">Transmembrane</keyword>
<dbReference type="Proteomes" id="UP001354989">
    <property type="component" value="Chromosome"/>
</dbReference>
<accession>A0ABM7VCG8</accession>
<organism evidence="2 3">
    <name type="scientific">Persicobacter psychrovividus</name>
    <dbReference type="NCBI Taxonomy" id="387638"/>
    <lineage>
        <taxon>Bacteria</taxon>
        <taxon>Pseudomonadati</taxon>
        <taxon>Bacteroidota</taxon>
        <taxon>Cytophagia</taxon>
        <taxon>Cytophagales</taxon>
        <taxon>Persicobacteraceae</taxon>
        <taxon>Persicobacter</taxon>
    </lineage>
</organism>
<reference evidence="2 3" key="1">
    <citation type="submission" date="2021-12" db="EMBL/GenBank/DDBJ databases">
        <title>Genome sequencing of bacteria with rrn-lacking chromosome and rrn-plasmid.</title>
        <authorList>
            <person name="Anda M."/>
            <person name="Iwasaki W."/>
        </authorList>
    </citation>
    <scope>NUCLEOTIDE SEQUENCE [LARGE SCALE GENOMIC DNA]</scope>
    <source>
        <strain evidence="2 3">NBRC 101262</strain>
    </source>
</reference>
<dbReference type="RefSeq" id="WP_332921052.1">
    <property type="nucleotide sequence ID" value="NZ_AP025292.1"/>
</dbReference>
<evidence type="ECO:0000256" key="1">
    <source>
        <dbReference type="SAM" id="Phobius"/>
    </source>
</evidence>